<keyword evidence="8" id="KW-1185">Reference proteome</keyword>
<dbReference type="GO" id="GO:0046856">
    <property type="term" value="P:phosphatidylinositol dephosphorylation"/>
    <property type="evidence" value="ECO:0007669"/>
    <property type="project" value="TreeGrafter"/>
</dbReference>
<dbReference type="GO" id="GO:0042995">
    <property type="term" value="C:cell projection"/>
    <property type="evidence" value="ECO:0007669"/>
    <property type="project" value="TreeGrafter"/>
</dbReference>
<dbReference type="InterPro" id="IPR029023">
    <property type="entry name" value="Tensin_phosphatase"/>
</dbReference>
<dbReference type="InterPro" id="IPR051281">
    <property type="entry name" value="Dual-spec_lipid-protein_phosph"/>
</dbReference>
<feature type="compositionally biased region" description="Basic and acidic residues" evidence="3">
    <location>
        <begin position="957"/>
        <end position="970"/>
    </location>
</feature>
<gene>
    <name evidence="7" type="ORF">E0L32_007486</name>
</gene>
<dbReference type="GO" id="GO:0005829">
    <property type="term" value="C:cytosol"/>
    <property type="evidence" value="ECO:0007669"/>
    <property type="project" value="TreeGrafter"/>
</dbReference>
<feature type="domain" description="Tyrosine specific protein phosphatases" evidence="5">
    <location>
        <begin position="464"/>
        <end position="522"/>
    </location>
</feature>
<dbReference type="PANTHER" id="PTHR12305:SF81">
    <property type="entry name" value="PHOSPHATIDYLINOSITOL 3,4,5-TRISPHOSPHATE 3-PHOSPHATASE AND DUAL-SPECIFICITY PROTEIN PHOSPHATASE PTEN"/>
    <property type="match status" value="1"/>
</dbReference>
<evidence type="ECO:0000259" key="5">
    <source>
        <dbReference type="PROSITE" id="PS50056"/>
    </source>
</evidence>
<dbReference type="GO" id="GO:0005634">
    <property type="term" value="C:nucleus"/>
    <property type="evidence" value="ECO:0007669"/>
    <property type="project" value="TreeGrafter"/>
</dbReference>
<dbReference type="AlphaFoldDB" id="A0A507B374"/>
<feature type="region of interest" description="Disordered" evidence="3">
    <location>
        <begin position="641"/>
        <end position="748"/>
    </location>
</feature>
<dbReference type="InterPro" id="IPR000340">
    <property type="entry name" value="Dual-sp_phosphatase_cat-dom"/>
</dbReference>
<dbReference type="EMBL" id="SKBQ01000046">
    <property type="protein sequence ID" value="TPX11749.1"/>
    <property type="molecule type" value="Genomic_DNA"/>
</dbReference>
<evidence type="ECO:0000256" key="4">
    <source>
        <dbReference type="SAM" id="Phobius"/>
    </source>
</evidence>
<feature type="compositionally biased region" description="Basic and acidic residues" evidence="3">
    <location>
        <begin position="856"/>
        <end position="869"/>
    </location>
</feature>
<dbReference type="GO" id="GO:0051896">
    <property type="term" value="P:regulation of phosphatidylinositol 3-kinase/protein kinase B signal transduction"/>
    <property type="evidence" value="ECO:0007669"/>
    <property type="project" value="TreeGrafter"/>
</dbReference>
<dbReference type="GeneID" id="41974933"/>
<feature type="transmembrane region" description="Helical" evidence="4">
    <location>
        <begin position="98"/>
        <end position="117"/>
    </location>
</feature>
<dbReference type="Proteomes" id="UP000319257">
    <property type="component" value="Unassembled WGS sequence"/>
</dbReference>
<dbReference type="Pfam" id="PF03661">
    <property type="entry name" value="TMEM33_Pom33"/>
    <property type="match status" value="1"/>
</dbReference>
<feature type="transmembrane region" description="Helical" evidence="4">
    <location>
        <begin position="57"/>
        <end position="77"/>
    </location>
</feature>
<dbReference type="Pfam" id="PF00782">
    <property type="entry name" value="DSPc"/>
    <property type="match status" value="1"/>
</dbReference>
<dbReference type="SUPFAM" id="SSF52799">
    <property type="entry name" value="(Phosphotyrosine protein) phosphatases II"/>
    <property type="match status" value="1"/>
</dbReference>
<dbReference type="PANTHER" id="PTHR12305">
    <property type="entry name" value="PHOSPHATASE WITH HOMOLOGY TO TENSIN"/>
    <property type="match status" value="1"/>
</dbReference>
<dbReference type="InterPro" id="IPR005344">
    <property type="entry name" value="TMEM33/Pom33"/>
</dbReference>
<dbReference type="GO" id="GO:0004725">
    <property type="term" value="F:protein tyrosine phosphatase activity"/>
    <property type="evidence" value="ECO:0007669"/>
    <property type="project" value="TreeGrafter"/>
</dbReference>
<evidence type="ECO:0000313" key="8">
    <source>
        <dbReference type="Proteomes" id="UP000319257"/>
    </source>
</evidence>
<dbReference type="InterPro" id="IPR000387">
    <property type="entry name" value="Tyr_Pase_dom"/>
</dbReference>
<keyword evidence="2" id="KW-0378">Hydrolase</keyword>
<proteinExistence type="predicted"/>
<feature type="compositionally biased region" description="Low complexity" evidence="3">
    <location>
        <begin position="707"/>
        <end position="722"/>
    </location>
</feature>
<dbReference type="PROSITE" id="PS50056">
    <property type="entry name" value="TYR_PHOSPHATASE_2"/>
    <property type="match status" value="1"/>
</dbReference>
<feature type="compositionally biased region" description="Polar residues" evidence="3">
    <location>
        <begin position="731"/>
        <end position="744"/>
    </location>
</feature>
<reference evidence="7 8" key="1">
    <citation type="submission" date="2019-06" db="EMBL/GenBank/DDBJ databases">
        <title>Draft genome sequence of the filamentous fungus Phialemoniopsis curvata isolated from diesel fuel.</title>
        <authorList>
            <person name="Varaljay V.A."/>
            <person name="Lyon W.J."/>
            <person name="Crouch A.L."/>
            <person name="Drake C.E."/>
            <person name="Hollomon J.M."/>
            <person name="Nadeau L.J."/>
            <person name="Nunn H.S."/>
            <person name="Stevenson B.S."/>
            <person name="Bojanowski C.L."/>
            <person name="Crookes-Goodson W.J."/>
        </authorList>
    </citation>
    <scope>NUCLEOTIDE SEQUENCE [LARGE SCALE GENOMIC DNA]</scope>
    <source>
        <strain evidence="7 8">D216</strain>
    </source>
</reference>
<comment type="caution">
    <text evidence="7">The sequence shown here is derived from an EMBL/GenBank/DDBJ whole genome shotgun (WGS) entry which is preliminary data.</text>
</comment>
<dbReference type="PROSITE" id="PS51181">
    <property type="entry name" value="PPASE_TENSIN"/>
    <property type="match status" value="1"/>
</dbReference>
<dbReference type="STRING" id="1093900.A0A507B374"/>
<dbReference type="PROSITE" id="PS00383">
    <property type="entry name" value="TYR_PHOSPHATASE_1"/>
    <property type="match status" value="1"/>
</dbReference>
<dbReference type="Gene3D" id="3.90.190.10">
    <property type="entry name" value="Protein tyrosine phosphatase superfamily"/>
    <property type="match status" value="1"/>
</dbReference>
<dbReference type="GO" id="GO:0016314">
    <property type="term" value="F:phosphatidylinositol-3,4,5-trisphosphate 3-phosphatase activity"/>
    <property type="evidence" value="ECO:0007669"/>
    <property type="project" value="UniProtKB-EC"/>
</dbReference>
<organism evidence="7 8">
    <name type="scientific">Thyridium curvatum</name>
    <dbReference type="NCBI Taxonomy" id="1093900"/>
    <lineage>
        <taxon>Eukaryota</taxon>
        <taxon>Fungi</taxon>
        <taxon>Dikarya</taxon>
        <taxon>Ascomycota</taxon>
        <taxon>Pezizomycotina</taxon>
        <taxon>Sordariomycetes</taxon>
        <taxon>Sordariomycetidae</taxon>
        <taxon>Thyridiales</taxon>
        <taxon>Thyridiaceae</taxon>
        <taxon>Thyridium</taxon>
    </lineage>
</organism>
<dbReference type="SMART" id="SM00404">
    <property type="entry name" value="PTPc_motif"/>
    <property type="match status" value="1"/>
</dbReference>
<evidence type="ECO:0000256" key="3">
    <source>
        <dbReference type="SAM" id="MobiDB-lite"/>
    </source>
</evidence>
<feature type="transmembrane region" description="Helical" evidence="4">
    <location>
        <begin position="182"/>
        <end position="203"/>
    </location>
</feature>
<feature type="compositionally biased region" description="Basic and acidic residues" evidence="3">
    <location>
        <begin position="687"/>
        <end position="701"/>
    </location>
</feature>
<evidence type="ECO:0000313" key="7">
    <source>
        <dbReference type="EMBL" id="TPX11749.1"/>
    </source>
</evidence>
<keyword evidence="4" id="KW-0812">Transmembrane</keyword>
<feature type="compositionally biased region" description="Basic and acidic residues" evidence="3">
    <location>
        <begin position="883"/>
        <end position="893"/>
    </location>
</feature>
<feature type="compositionally biased region" description="Basic and acidic residues" evidence="3">
    <location>
        <begin position="930"/>
        <end position="944"/>
    </location>
</feature>
<feature type="region of interest" description="Disordered" evidence="3">
    <location>
        <begin position="847"/>
        <end position="982"/>
    </location>
</feature>
<dbReference type="GO" id="GO:0005886">
    <property type="term" value="C:plasma membrane"/>
    <property type="evidence" value="ECO:0007669"/>
    <property type="project" value="TreeGrafter"/>
</dbReference>
<dbReference type="InterPro" id="IPR003595">
    <property type="entry name" value="Tyr_Pase_cat"/>
</dbReference>
<protein>
    <recommendedName>
        <fullName evidence="1">phosphatidylinositol-3,4,5-trisphosphate 3-phosphatase</fullName>
        <ecNumber evidence="1">3.1.3.67</ecNumber>
    </recommendedName>
</protein>
<evidence type="ECO:0000256" key="1">
    <source>
        <dbReference type="ARBA" id="ARBA00013015"/>
    </source>
</evidence>
<accession>A0A507B374</accession>
<evidence type="ECO:0000256" key="2">
    <source>
        <dbReference type="ARBA" id="ARBA00022801"/>
    </source>
</evidence>
<feature type="transmembrane region" description="Helical" evidence="4">
    <location>
        <begin position="24"/>
        <end position="45"/>
    </location>
</feature>
<dbReference type="EC" id="3.1.3.67" evidence="1"/>
<keyword evidence="4" id="KW-1133">Transmembrane helix</keyword>
<feature type="compositionally biased region" description="Low complexity" evidence="3">
    <location>
        <begin position="909"/>
        <end position="920"/>
    </location>
</feature>
<dbReference type="GO" id="GO:0043491">
    <property type="term" value="P:phosphatidylinositol 3-kinase/protein kinase B signal transduction"/>
    <property type="evidence" value="ECO:0007669"/>
    <property type="project" value="TreeGrafter"/>
</dbReference>
<dbReference type="OrthoDB" id="16692at2759"/>
<dbReference type="InParanoid" id="A0A507B374"/>
<name>A0A507B374_9PEZI</name>
<dbReference type="InterPro" id="IPR029021">
    <property type="entry name" value="Prot-tyrosine_phosphatase-like"/>
</dbReference>
<sequence length="982" mass="107189">MAPPPPANLPLTERLLTLAKTLQFAWFVGHLTLILCITRYSFSWIRMHYYTRMAQLSYRVAFIAAAATYGIVVYKTLRARTKSRQGFGGPIGLLTDENVQYLLMALVWLFSPQYPLAMLPYGIYSVFHVATYTRANLIPTLSPPQQIAPAAGASPSAKPQYAPHPAAESIGSFVKEYYDTSMSVVSGLEILLWIRLLLAAIFFQRRSWILLALYTTFLRARFSQSVHVQNSFAQLEARVDNLTGAQGTPPAARQVWDSIKGGARQFHSVTDFNRFKAGSALPKKSTLCEQYDVHTVATAVLDLYKFIKTHASATSKYWLGSPVQQFRSHVPQGPSGRGRCLFFMTSLLRQIVAGPRAKHAETGLDLCYVTSDLIATSGPSQTYPQRAYRNPLDHLVAYLDSKHGDNWAIWEFRAEGTGYPDEAVYGRIRHYPWPDHHPPPFRLVPMIVASMRNWMAGGDLHGPMVEDVDDEPARNKGKGSGRVIVVHCKAGKGRSGTMACNYLISQRGWTPQDALERFTSRRMRPSFGSGVSIPSQLRTISYVDRWTRHGKKYVDQEVEIVEIHVWGLRNGVKVSVQGYVEEGKKIHNFHTFKSDERYVIEGNAPGGGGVLDMVTDMAGYVAPLEGDAEIAEHADYDAIAENKTDSKDKDSESSSKTESKSDLPTRTKSKKLDKAAGIMRKLSKSKKRDDSLPPKRGKTIDTSHLPAGSAASLNSSASASASGGSGPGQSQTNLSSAGRTNTFAASDEPGGQAVIFKAVTPVRVPNGDVNIDLERRTRPPAAMGLTMVTSVAHVWFNAFFEGNGPEQDGKPDTSGVFEIDWDKMDGIKGSSRRGTRAADRIAVVWRVAGTGESAEEAQREGLPKLRVEDEPAEGQPVPQMKAADWKGANREDNTGEDTGQKKLGLRVTSPDSADVSAASSITGPPEEDDSGRGAGKEGDEDSLKGVKTSGPEGGVLKVDEGAEEKDKGGDASKTAKNGFIIE</sequence>
<feature type="compositionally biased region" description="Basic and acidic residues" evidence="3">
    <location>
        <begin position="641"/>
        <end position="674"/>
    </location>
</feature>
<dbReference type="InterPro" id="IPR016130">
    <property type="entry name" value="Tyr_Pase_AS"/>
</dbReference>
<keyword evidence="4" id="KW-0472">Membrane</keyword>
<dbReference type="RefSeq" id="XP_030993460.1">
    <property type="nucleotide sequence ID" value="XM_031142236.1"/>
</dbReference>
<dbReference type="CDD" id="cd14497">
    <property type="entry name" value="PTP_PTEN-like"/>
    <property type="match status" value="1"/>
</dbReference>
<evidence type="ECO:0000259" key="6">
    <source>
        <dbReference type="PROSITE" id="PS51181"/>
    </source>
</evidence>
<feature type="domain" description="Phosphatase tensin-type" evidence="6">
    <location>
        <begin position="355"/>
        <end position="550"/>
    </location>
</feature>